<proteinExistence type="predicted"/>
<evidence type="ECO:0000313" key="1">
    <source>
        <dbReference type="EMBL" id="CAF4690851.1"/>
    </source>
</evidence>
<gene>
    <name evidence="1" type="ORF">OVN521_LOCUS48056</name>
</gene>
<organism evidence="1 2">
    <name type="scientific">Rotaria magnacalcarata</name>
    <dbReference type="NCBI Taxonomy" id="392030"/>
    <lineage>
        <taxon>Eukaryota</taxon>
        <taxon>Metazoa</taxon>
        <taxon>Spiralia</taxon>
        <taxon>Gnathifera</taxon>
        <taxon>Rotifera</taxon>
        <taxon>Eurotatoria</taxon>
        <taxon>Bdelloidea</taxon>
        <taxon>Philodinida</taxon>
        <taxon>Philodinidae</taxon>
        <taxon>Rotaria</taxon>
    </lineage>
</organism>
<comment type="caution">
    <text evidence="1">The sequence shown here is derived from an EMBL/GenBank/DDBJ whole genome shotgun (WGS) entry which is preliminary data.</text>
</comment>
<name>A0A821HW36_9BILA</name>
<protein>
    <submittedName>
        <fullName evidence="1">Uncharacterized protein</fullName>
    </submittedName>
</protein>
<dbReference type="AlphaFoldDB" id="A0A821HW36"/>
<dbReference type="EMBL" id="CAJOBG010097940">
    <property type="protein sequence ID" value="CAF4690851.1"/>
    <property type="molecule type" value="Genomic_DNA"/>
</dbReference>
<accession>A0A821HW36</accession>
<evidence type="ECO:0000313" key="2">
    <source>
        <dbReference type="Proteomes" id="UP000663866"/>
    </source>
</evidence>
<reference evidence="1" key="1">
    <citation type="submission" date="2021-02" db="EMBL/GenBank/DDBJ databases">
        <authorList>
            <person name="Nowell W R."/>
        </authorList>
    </citation>
    <scope>NUCLEOTIDE SEQUENCE</scope>
</reference>
<feature type="non-terminal residue" evidence="1">
    <location>
        <position position="1"/>
    </location>
</feature>
<sequence length="47" mass="5538">MNDREQCQAIINRFHNQSFPEFPDKNVHVKFADASNKNKKLYKTGLD</sequence>
<keyword evidence="2" id="KW-1185">Reference proteome</keyword>
<dbReference type="Proteomes" id="UP000663866">
    <property type="component" value="Unassembled WGS sequence"/>
</dbReference>